<dbReference type="InterPro" id="IPR052174">
    <property type="entry name" value="Flavoredoxin"/>
</dbReference>
<dbReference type="SMART" id="SM00903">
    <property type="entry name" value="Flavin_Reduct"/>
    <property type="match status" value="1"/>
</dbReference>
<dbReference type="PANTHER" id="PTHR43567:SF1">
    <property type="entry name" value="FLAVOREDOXIN"/>
    <property type="match status" value="1"/>
</dbReference>
<dbReference type="EMBL" id="QXWK01000008">
    <property type="protein sequence ID" value="NBH60965.1"/>
    <property type="molecule type" value="Genomic_DNA"/>
</dbReference>
<sequence>MAKISMKPGTMLNPVPAVLVTCGDSLATNIITIAWTGIINSDPPMTYVSVRKSRYSHHLISESGEFVINLTTEELAKTTDFCGVKSGRDVNKALEMEISLTAADHVSCPMIEQSPVNLECKVVEVKEYPTHDMFIAEIVGVHAEEALFDEKGKLCLERAGLLCYSHGEYFGLKKEPLGKFGYSIMKAKTRKRINRERMETKKKAGYRYGKKRKKG</sequence>
<gene>
    <name evidence="5" type="ORF">D0435_04775</name>
</gene>
<evidence type="ECO:0000313" key="6">
    <source>
        <dbReference type="Proteomes" id="UP000446866"/>
    </source>
</evidence>
<evidence type="ECO:0000256" key="1">
    <source>
        <dbReference type="ARBA" id="ARBA00001917"/>
    </source>
</evidence>
<organism evidence="5 6">
    <name type="scientific">Anaerotruncus colihominis</name>
    <dbReference type="NCBI Taxonomy" id="169435"/>
    <lineage>
        <taxon>Bacteria</taxon>
        <taxon>Bacillati</taxon>
        <taxon>Bacillota</taxon>
        <taxon>Clostridia</taxon>
        <taxon>Eubacteriales</taxon>
        <taxon>Oscillospiraceae</taxon>
        <taxon>Anaerotruncus</taxon>
    </lineage>
</organism>
<keyword evidence="6" id="KW-1185">Reference proteome</keyword>
<dbReference type="AlphaFoldDB" id="A0A845QIZ3"/>
<comment type="caution">
    <text evidence="5">The sequence shown here is derived from an EMBL/GenBank/DDBJ whole genome shotgun (WGS) entry which is preliminary data.</text>
</comment>
<dbReference type="GO" id="GO:0016646">
    <property type="term" value="F:oxidoreductase activity, acting on the CH-NH group of donors, NAD or NADP as acceptor"/>
    <property type="evidence" value="ECO:0007669"/>
    <property type="project" value="UniProtKB-ARBA"/>
</dbReference>
<feature type="domain" description="Flavin reductase like" evidence="4">
    <location>
        <begin position="11"/>
        <end position="156"/>
    </location>
</feature>
<evidence type="ECO:0000256" key="2">
    <source>
        <dbReference type="ARBA" id="ARBA00022630"/>
    </source>
</evidence>
<comment type="cofactor">
    <cofactor evidence="1">
        <name>FMN</name>
        <dbReference type="ChEBI" id="CHEBI:58210"/>
    </cofactor>
</comment>
<comment type="similarity">
    <text evidence="3">Belongs to the flavoredoxin family.</text>
</comment>
<reference evidence="5 6" key="1">
    <citation type="submission" date="2018-08" db="EMBL/GenBank/DDBJ databases">
        <title>Murine metabolic-syndrome-specific gut microbial biobank.</title>
        <authorList>
            <person name="Liu C."/>
        </authorList>
    </citation>
    <scope>NUCLEOTIDE SEQUENCE [LARGE SCALE GENOMIC DNA]</scope>
    <source>
        <strain evidence="5 6">28</strain>
    </source>
</reference>
<dbReference type="Proteomes" id="UP000446866">
    <property type="component" value="Unassembled WGS sequence"/>
</dbReference>
<protein>
    <submittedName>
        <fullName evidence="5">Flavin reductase family protein</fullName>
    </submittedName>
</protein>
<dbReference type="PANTHER" id="PTHR43567">
    <property type="entry name" value="FLAVOREDOXIN-RELATED-RELATED"/>
    <property type="match status" value="1"/>
</dbReference>
<dbReference type="InterPro" id="IPR012349">
    <property type="entry name" value="Split_barrel_FMN-bd"/>
</dbReference>
<dbReference type="RefSeq" id="WP_160201244.1">
    <property type="nucleotide sequence ID" value="NZ_QXWK01000008.1"/>
</dbReference>
<evidence type="ECO:0000259" key="4">
    <source>
        <dbReference type="SMART" id="SM00903"/>
    </source>
</evidence>
<dbReference type="Pfam" id="PF01613">
    <property type="entry name" value="Flavin_Reduct"/>
    <property type="match status" value="1"/>
</dbReference>
<dbReference type="SUPFAM" id="SSF50475">
    <property type="entry name" value="FMN-binding split barrel"/>
    <property type="match status" value="1"/>
</dbReference>
<evidence type="ECO:0000256" key="3">
    <source>
        <dbReference type="ARBA" id="ARBA00038054"/>
    </source>
</evidence>
<name>A0A845QIZ3_9FIRM</name>
<evidence type="ECO:0000313" key="5">
    <source>
        <dbReference type="EMBL" id="NBH60965.1"/>
    </source>
</evidence>
<dbReference type="GO" id="GO:0010181">
    <property type="term" value="F:FMN binding"/>
    <property type="evidence" value="ECO:0007669"/>
    <property type="project" value="InterPro"/>
</dbReference>
<keyword evidence="2" id="KW-0285">Flavoprotein</keyword>
<dbReference type="Gene3D" id="2.30.110.10">
    <property type="entry name" value="Electron Transport, Fmn-binding Protein, Chain A"/>
    <property type="match status" value="1"/>
</dbReference>
<proteinExistence type="inferred from homology"/>
<accession>A0A845QIZ3</accession>
<dbReference type="InterPro" id="IPR002563">
    <property type="entry name" value="Flavin_Rdtase-like_dom"/>
</dbReference>